<sequence length="101" mass="11376">MGTFKVVFYTKGCYVKDPDLKYNGGEVYAFSSQDPAMFVLGNKCEIEIYCEPKLDEGDFTLMDNAREKGKGKSCEEDKEKISDCSGESSDESVRDVHFDDN</sequence>
<name>A0AAV1AXJ6_VICFA</name>
<accession>A0AAV1AXJ6</accession>
<organism evidence="2 3">
    <name type="scientific">Vicia faba</name>
    <name type="common">Broad bean</name>
    <name type="synonym">Faba vulgaris</name>
    <dbReference type="NCBI Taxonomy" id="3906"/>
    <lineage>
        <taxon>Eukaryota</taxon>
        <taxon>Viridiplantae</taxon>
        <taxon>Streptophyta</taxon>
        <taxon>Embryophyta</taxon>
        <taxon>Tracheophyta</taxon>
        <taxon>Spermatophyta</taxon>
        <taxon>Magnoliopsida</taxon>
        <taxon>eudicotyledons</taxon>
        <taxon>Gunneridae</taxon>
        <taxon>Pentapetalae</taxon>
        <taxon>rosids</taxon>
        <taxon>fabids</taxon>
        <taxon>Fabales</taxon>
        <taxon>Fabaceae</taxon>
        <taxon>Papilionoideae</taxon>
        <taxon>50 kb inversion clade</taxon>
        <taxon>NPAAA clade</taxon>
        <taxon>Hologalegina</taxon>
        <taxon>IRL clade</taxon>
        <taxon>Fabeae</taxon>
        <taxon>Vicia</taxon>
    </lineage>
</organism>
<protein>
    <submittedName>
        <fullName evidence="2">Uncharacterized protein</fullName>
    </submittedName>
</protein>
<evidence type="ECO:0000256" key="1">
    <source>
        <dbReference type="SAM" id="MobiDB-lite"/>
    </source>
</evidence>
<proteinExistence type="predicted"/>
<dbReference type="Proteomes" id="UP001157006">
    <property type="component" value="Chromosome 5"/>
</dbReference>
<dbReference type="EMBL" id="OX451740">
    <property type="protein sequence ID" value="CAI8614007.1"/>
    <property type="molecule type" value="Genomic_DNA"/>
</dbReference>
<evidence type="ECO:0000313" key="2">
    <source>
        <dbReference type="EMBL" id="CAI8614007.1"/>
    </source>
</evidence>
<gene>
    <name evidence="2" type="ORF">VFH_V108880</name>
</gene>
<dbReference type="AlphaFoldDB" id="A0AAV1AXJ6"/>
<evidence type="ECO:0000313" key="3">
    <source>
        <dbReference type="Proteomes" id="UP001157006"/>
    </source>
</evidence>
<feature type="compositionally biased region" description="Basic and acidic residues" evidence="1">
    <location>
        <begin position="91"/>
        <end position="101"/>
    </location>
</feature>
<keyword evidence="3" id="KW-1185">Reference proteome</keyword>
<feature type="compositionally biased region" description="Basic and acidic residues" evidence="1">
    <location>
        <begin position="67"/>
        <end position="82"/>
    </location>
</feature>
<reference evidence="2 3" key="1">
    <citation type="submission" date="2023-01" db="EMBL/GenBank/DDBJ databases">
        <authorList>
            <person name="Kreplak J."/>
        </authorList>
    </citation>
    <scope>NUCLEOTIDE SEQUENCE [LARGE SCALE GENOMIC DNA]</scope>
</reference>
<feature type="region of interest" description="Disordered" evidence="1">
    <location>
        <begin position="67"/>
        <end position="101"/>
    </location>
</feature>